<dbReference type="EMBL" id="JBHULX010000033">
    <property type="protein sequence ID" value="MFD2592295.1"/>
    <property type="molecule type" value="Genomic_DNA"/>
</dbReference>
<dbReference type="PANTHER" id="PTHR37813:SF1">
    <property type="entry name" value="FELS-2 PROPHAGE PROTEIN"/>
    <property type="match status" value="1"/>
</dbReference>
<feature type="coiled-coil region" evidence="2">
    <location>
        <begin position="1134"/>
        <end position="1174"/>
    </location>
</feature>
<reference evidence="6" key="1">
    <citation type="journal article" date="2019" name="Int. J. Syst. Evol. Microbiol.">
        <title>The Global Catalogue of Microorganisms (GCM) 10K type strain sequencing project: providing services to taxonomists for standard genome sequencing and annotation.</title>
        <authorList>
            <consortium name="The Broad Institute Genomics Platform"/>
            <consortium name="The Broad Institute Genome Sequencing Center for Infectious Disease"/>
            <person name="Wu L."/>
            <person name="Ma J."/>
        </authorList>
    </citation>
    <scope>NUCLEOTIDE SEQUENCE [LARGE SCALE GENOMIC DNA]</scope>
    <source>
        <strain evidence="6">KCTC 42423</strain>
    </source>
</reference>
<evidence type="ECO:0000259" key="4">
    <source>
        <dbReference type="Pfam" id="PF10145"/>
    </source>
</evidence>
<evidence type="ECO:0000256" key="1">
    <source>
        <dbReference type="ARBA" id="ARBA00022612"/>
    </source>
</evidence>
<dbReference type="Proteomes" id="UP001597459">
    <property type="component" value="Unassembled WGS sequence"/>
</dbReference>
<evidence type="ECO:0000256" key="3">
    <source>
        <dbReference type="SAM" id="MobiDB-lite"/>
    </source>
</evidence>
<dbReference type="Pfam" id="PF10145">
    <property type="entry name" value="PhageMin_Tail"/>
    <property type="match status" value="1"/>
</dbReference>
<protein>
    <submittedName>
        <fullName evidence="5">Phage tail tape measure protein</fullName>
    </submittedName>
</protein>
<accession>A0ABW5N9J9</accession>
<dbReference type="NCBIfam" id="TIGR01760">
    <property type="entry name" value="tape_meas_TP901"/>
    <property type="match status" value="1"/>
</dbReference>
<dbReference type="PANTHER" id="PTHR37813">
    <property type="entry name" value="FELS-2 PROPHAGE PROTEIN"/>
    <property type="match status" value="1"/>
</dbReference>
<feature type="coiled-coil region" evidence="2">
    <location>
        <begin position="45"/>
        <end position="72"/>
    </location>
</feature>
<evidence type="ECO:0000256" key="2">
    <source>
        <dbReference type="SAM" id="Coils"/>
    </source>
</evidence>
<sequence length="1365" mass="151478">MAKGGKIQEPDIVEKKVYDIGKKFARSLDPAIKANEQWRDSFKKVKEAALEYAKIENEFRSAKGRNEVLEVKKKEIELRNKATAAVKQEKEAYLNLQKAKTEKLRQEKLAIEIENKLTRVKKKNIKLTIEEKVKNQALAKIKKYQARATLGLVGPYEKLNRKLTEARNKAKDVGVAFGETSKQFKKAQQEVIKLDARLKKLDQALGQSQRFVGEYGRNLSQLKGIYSSLVSALGYTGGFIAFTQVLSNSFKIIREFSKEMANLRAITRSDAKELEVLARKLGETTVFTANEAAKAMSLLAMAGYNTNQILKATPEVLNLAAAGNISLAKAADIASNVLSGFGYSADRTNEVVDVLARTATSTNTSIESLGDSFKEIAPTARNLKIPMTEVSGAIGILGNSGIKGTDATNSLNTALNRLSKPTKKMLTKMKELNLQFFDSQGEFIGLTKMVEHLNERFKGLTTEQKAAAIATLFGAHANKQMTSLVNGQVTAMINNKEVILKGADALKYLTKEYEHSEGAAKRMADTQLDSLDGALRLLKSAWEGYVLGVDESSGASNKLKVILVYLAKNLKNIIGAITTAAAIWLAYKGVIITYGLAQKIATAATVAHRIAIVAMNRGVMSAVRSMKALKASLIKSGMGIALVLVASLVYELSNLGKSYNAVASAQKLAAKNTIKEKSNLESLIKIAKNEKISKEEREKAIKKINKLSPEYLGNITLETINTKEATKAVEDYIKELDRKALAQALSEKKTELMKKLVDAENIVVGENVNLWDQTAAAIKTVGNATAFTDNVLNKSIDKKNKKIKDLKEQIKTLDSTLVNYLKKGKISLSEEGTPARKTTVNAKKDTSEKSEKERKEIEKRIAEDTISLVEHVKKQRIEAAKSIFENEKYSIEERQEALKKQIEAETDLINFQTEVKLRKINYATNEELKIIAAGGSRAIALKEEIAKRESSARLLIEKQKQSALKSLDLKREEGQDKLELEYIKEQAELQKAITEKALSEEIASEYQAFKNKEGIYKDAVNAVEEREKRIAEIKRRYAIKALEAQIDVIEKLLDNEELSATKRAEYEQKLAKAKSDLAEASNSGDDDLNLEKKKEFYEEVAQKAGEILDGLGNEVFDSRIAMIDEEIAKNDEKYDKLLENENLTEEERKGIEDKREKEREALEAKKRKQQRKQAIFNKALAASEIAMNTAKALIGIWAEVPKVDFGVSAGLMTAFVSSLGAVQLATVAAQKIPQYAKGTEHHPGGDALVGEERPEVILEPGKDAYVVSKPTILDLPKSTKVVPSIEAYNKLMSAAILTNLEVKQKKLNDFQASMVLNNNYNELLNEMKKNTEATEKIKTNVIVNQTPPPDIDHQWFRLQNNNWQA</sequence>
<name>A0ABW5N9J9_9FLAO</name>
<proteinExistence type="predicted"/>
<keyword evidence="2" id="KW-0175">Coiled coil</keyword>
<feature type="coiled-coil region" evidence="2">
    <location>
        <begin position="975"/>
        <end position="1083"/>
    </location>
</feature>
<evidence type="ECO:0000313" key="6">
    <source>
        <dbReference type="Proteomes" id="UP001597459"/>
    </source>
</evidence>
<dbReference type="RefSeq" id="WP_378256702.1">
    <property type="nucleotide sequence ID" value="NZ_JBHSJV010000001.1"/>
</dbReference>
<feature type="compositionally biased region" description="Basic and acidic residues" evidence="3">
    <location>
        <begin position="842"/>
        <end position="855"/>
    </location>
</feature>
<evidence type="ECO:0000313" key="5">
    <source>
        <dbReference type="EMBL" id="MFD2592295.1"/>
    </source>
</evidence>
<keyword evidence="1" id="KW-1188">Viral release from host cell</keyword>
<feature type="domain" description="Phage tail tape measure protein" evidence="4">
    <location>
        <begin position="277"/>
        <end position="474"/>
    </location>
</feature>
<comment type="caution">
    <text evidence="5">The sequence shown here is derived from an EMBL/GenBank/DDBJ whole genome shotgun (WGS) entry which is preliminary data.</text>
</comment>
<feature type="coiled-coil region" evidence="2">
    <location>
        <begin position="670"/>
        <end position="697"/>
    </location>
</feature>
<dbReference type="InterPro" id="IPR010090">
    <property type="entry name" value="Phage_tape_meas"/>
</dbReference>
<keyword evidence="6" id="KW-1185">Reference proteome</keyword>
<feature type="coiled-coil region" evidence="2">
    <location>
        <begin position="156"/>
        <end position="204"/>
    </location>
</feature>
<gene>
    <name evidence="5" type="ORF">ACFSTE_15765</name>
</gene>
<feature type="region of interest" description="Disordered" evidence="3">
    <location>
        <begin position="832"/>
        <end position="855"/>
    </location>
</feature>
<organism evidence="5 6">
    <name type="scientific">Aquimarina hainanensis</name>
    <dbReference type="NCBI Taxonomy" id="1578017"/>
    <lineage>
        <taxon>Bacteria</taxon>
        <taxon>Pseudomonadati</taxon>
        <taxon>Bacteroidota</taxon>
        <taxon>Flavobacteriia</taxon>
        <taxon>Flavobacteriales</taxon>
        <taxon>Flavobacteriaceae</taxon>
        <taxon>Aquimarina</taxon>
    </lineage>
</organism>